<dbReference type="OrthoDB" id="6616947at2759"/>
<reference evidence="1 2" key="1">
    <citation type="submission" date="2019-08" db="EMBL/GenBank/DDBJ databases">
        <title>Whole genome of Aphis craccivora.</title>
        <authorList>
            <person name="Voronova N.V."/>
            <person name="Shulinski R.S."/>
            <person name="Bandarenka Y.V."/>
            <person name="Zhorov D.G."/>
            <person name="Warner D."/>
        </authorList>
    </citation>
    <scope>NUCLEOTIDE SEQUENCE [LARGE SCALE GENOMIC DNA]</scope>
    <source>
        <strain evidence="1">180601</strain>
        <tissue evidence="1">Whole Body</tissue>
    </source>
</reference>
<gene>
    <name evidence="1" type="ORF">FWK35_00017122</name>
</gene>
<dbReference type="EMBL" id="VUJU01004308">
    <property type="protein sequence ID" value="KAF0754827.1"/>
    <property type="molecule type" value="Genomic_DNA"/>
</dbReference>
<dbReference type="Proteomes" id="UP000478052">
    <property type="component" value="Unassembled WGS sequence"/>
</dbReference>
<keyword evidence="2" id="KW-1185">Reference proteome</keyword>
<evidence type="ECO:0000313" key="1">
    <source>
        <dbReference type="EMBL" id="KAF0754827.1"/>
    </source>
</evidence>
<accession>A0A6G0YFS2</accession>
<evidence type="ECO:0000313" key="2">
    <source>
        <dbReference type="Proteomes" id="UP000478052"/>
    </source>
</evidence>
<comment type="caution">
    <text evidence="1">The sequence shown here is derived from an EMBL/GenBank/DDBJ whole genome shotgun (WGS) entry which is preliminary data.</text>
</comment>
<sequence>MSCRDGQSIHLIGFYNRMRLSGDVRISEQNLNHESLSDQSLQKQFATGIVKRETTENILCIKPNVVYMSPFYTLLKLRRSSHV</sequence>
<organism evidence="1 2">
    <name type="scientific">Aphis craccivora</name>
    <name type="common">Cowpea aphid</name>
    <dbReference type="NCBI Taxonomy" id="307492"/>
    <lineage>
        <taxon>Eukaryota</taxon>
        <taxon>Metazoa</taxon>
        <taxon>Ecdysozoa</taxon>
        <taxon>Arthropoda</taxon>
        <taxon>Hexapoda</taxon>
        <taxon>Insecta</taxon>
        <taxon>Pterygota</taxon>
        <taxon>Neoptera</taxon>
        <taxon>Paraneoptera</taxon>
        <taxon>Hemiptera</taxon>
        <taxon>Sternorrhyncha</taxon>
        <taxon>Aphidomorpha</taxon>
        <taxon>Aphidoidea</taxon>
        <taxon>Aphididae</taxon>
        <taxon>Aphidini</taxon>
        <taxon>Aphis</taxon>
        <taxon>Aphis</taxon>
    </lineage>
</organism>
<proteinExistence type="predicted"/>
<protein>
    <submittedName>
        <fullName evidence="1">RT RNaseH 2 domain-containing protein</fullName>
    </submittedName>
</protein>
<name>A0A6G0YFS2_APHCR</name>
<dbReference type="AlphaFoldDB" id="A0A6G0YFS2"/>